<protein>
    <submittedName>
        <fullName evidence="1">Uncharacterized protein</fullName>
    </submittedName>
</protein>
<dbReference type="AlphaFoldDB" id="A0A8J2LVY2"/>
<evidence type="ECO:0000313" key="1">
    <source>
        <dbReference type="EMBL" id="CAG7829640.1"/>
    </source>
</evidence>
<keyword evidence="2" id="KW-1185">Reference proteome</keyword>
<accession>A0A8J2LVY2</accession>
<dbReference type="EMBL" id="CAJVCH010552371">
    <property type="protein sequence ID" value="CAG7829640.1"/>
    <property type="molecule type" value="Genomic_DNA"/>
</dbReference>
<gene>
    <name evidence="1" type="ORF">AFUS01_LOCUS39497</name>
</gene>
<feature type="non-terminal residue" evidence="1">
    <location>
        <position position="1"/>
    </location>
</feature>
<evidence type="ECO:0000313" key="2">
    <source>
        <dbReference type="Proteomes" id="UP000708208"/>
    </source>
</evidence>
<comment type="caution">
    <text evidence="1">The sequence shown here is derived from an EMBL/GenBank/DDBJ whole genome shotgun (WGS) entry which is preliminary data.</text>
</comment>
<proteinExistence type="predicted"/>
<sequence>VSRWLTADHAKHTNHSLQLLKEPITTKA</sequence>
<dbReference type="Proteomes" id="UP000708208">
    <property type="component" value="Unassembled WGS sequence"/>
</dbReference>
<reference evidence="1" key="1">
    <citation type="submission" date="2021-06" db="EMBL/GenBank/DDBJ databases">
        <authorList>
            <person name="Hodson N. C."/>
            <person name="Mongue J. A."/>
            <person name="Jaron S. K."/>
        </authorList>
    </citation>
    <scope>NUCLEOTIDE SEQUENCE</scope>
</reference>
<organism evidence="1 2">
    <name type="scientific">Allacma fusca</name>
    <dbReference type="NCBI Taxonomy" id="39272"/>
    <lineage>
        <taxon>Eukaryota</taxon>
        <taxon>Metazoa</taxon>
        <taxon>Ecdysozoa</taxon>
        <taxon>Arthropoda</taxon>
        <taxon>Hexapoda</taxon>
        <taxon>Collembola</taxon>
        <taxon>Symphypleona</taxon>
        <taxon>Sminthuridae</taxon>
        <taxon>Allacma</taxon>
    </lineage>
</organism>
<name>A0A8J2LVY2_9HEXA</name>